<dbReference type="GO" id="GO:0005886">
    <property type="term" value="C:plasma membrane"/>
    <property type="evidence" value="ECO:0007669"/>
    <property type="project" value="UniProtKB-SubCell"/>
</dbReference>
<evidence type="ECO:0000256" key="6">
    <source>
        <dbReference type="ARBA" id="ARBA00035120"/>
    </source>
</evidence>
<evidence type="ECO:0000256" key="2">
    <source>
        <dbReference type="ARBA" id="ARBA00022475"/>
    </source>
</evidence>
<keyword evidence="4 8" id="KW-1133">Transmembrane helix</keyword>
<keyword evidence="2" id="KW-1003">Cell membrane</keyword>
<comment type="subcellular location">
    <subcellularLocation>
        <location evidence="1">Cell membrane</location>
        <topology evidence="1">Multi-pass membrane protein</topology>
    </subcellularLocation>
</comment>
<gene>
    <name evidence="9" type="primary">crcB</name>
    <name evidence="9" type="ORF">NOCA1230013</name>
</gene>
<dbReference type="PANTHER" id="PTHR28259">
    <property type="entry name" value="FLUORIDE EXPORT PROTEIN 1-RELATED"/>
    <property type="match status" value="1"/>
</dbReference>
<protein>
    <submittedName>
        <fullName evidence="9">Camphor resistance protein CrcB</fullName>
    </submittedName>
</protein>
<evidence type="ECO:0000256" key="7">
    <source>
        <dbReference type="ARBA" id="ARBA00035585"/>
    </source>
</evidence>
<dbReference type="EMBL" id="CZKB01000016">
    <property type="protein sequence ID" value="CUR60751.1"/>
    <property type="molecule type" value="Genomic_DNA"/>
</dbReference>
<keyword evidence="5 8" id="KW-0472">Membrane</keyword>
<comment type="similarity">
    <text evidence="6">Belongs to the fluoride channel Fluc/FEX (TC 1.A.43) family.</text>
</comment>
<dbReference type="HAMAP" id="MF_00454">
    <property type="entry name" value="FluC"/>
    <property type="match status" value="1"/>
</dbReference>
<feature type="transmembrane region" description="Helical" evidence="8">
    <location>
        <begin position="62"/>
        <end position="83"/>
    </location>
</feature>
<dbReference type="NCBIfam" id="TIGR00494">
    <property type="entry name" value="crcB"/>
    <property type="match status" value="1"/>
</dbReference>
<evidence type="ECO:0000256" key="5">
    <source>
        <dbReference type="ARBA" id="ARBA00023136"/>
    </source>
</evidence>
<evidence type="ECO:0000256" key="3">
    <source>
        <dbReference type="ARBA" id="ARBA00022692"/>
    </source>
</evidence>
<feature type="transmembrane region" description="Helical" evidence="8">
    <location>
        <begin position="103"/>
        <end position="123"/>
    </location>
</feature>
<name>A0A2P2CFN4_9ZZZZ</name>
<evidence type="ECO:0000256" key="8">
    <source>
        <dbReference type="SAM" id="Phobius"/>
    </source>
</evidence>
<organism evidence="9">
    <name type="scientific">metagenome</name>
    <dbReference type="NCBI Taxonomy" id="256318"/>
    <lineage>
        <taxon>unclassified sequences</taxon>
        <taxon>metagenomes</taxon>
    </lineage>
</organism>
<dbReference type="InterPro" id="IPR003691">
    <property type="entry name" value="FluC"/>
</dbReference>
<dbReference type="PANTHER" id="PTHR28259:SF1">
    <property type="entry name" value="FLUORIDE EXPORT PROTEIN 1-RELATED"/>
    <property type="match status" value="1"/>
</dbReference>
<evidence type="ECO:0000256" key="4">
    <source>
        <dbReference type="ARBA" id="ARBA00022989"/>
    </source>
</evidence>
<dbReference type="AlphaFoldDB" id="A0A2P2CFN4"/>
<feature type="transmembrane region" description="Helical" evidence="8">
    <location>
        <begin position="37"/>
        <end position="57"/>
    </location>
</feature>
<proteinExistence type="inferred from homology"/>
<dbReference type="Pfam" id="PF02537">
    <property type="entry name" value="CRCB"/>
    <property type="match status" value="1"/>
</dbReference>
<keyword evidence="3 8" id="KW-0812">Transmembrane</keyword>
<evidence type="ECO:0000256" key="1">
    <source>
        <dbReference type="ARBA" id="ARBA00004651"/>
    </source>
</evidence>
<evidence type="ECO:0000313" key="9">
    <source>
        <dbReference type="EMBL" id="CUR60751.1"/>
    </source>
</evidence>
<comment type="catalytic activity">
    <reaction evidence="7">
        <text>fluoride(in) = fluoride(out)</text>
        <dbReference type="Rhea" id="RHEA:76159"/>
        <dbReference type="ChEBI" id="CHEBI:17051"/>
    </reaction>
    <physiologicalReaction direction="left-to-right" evidence="7">
        <dbReference type="Rhea" id="RHEA:76160"/>
    </physiologicalReaction>
</comment>
<sequence>MTVLMVIVGGAIGAPLRYLTDLLVQSRHDSVFPWGTFAVNIVGSLVLGVTAGAAVALATPAWVLALVGTGFCGAFTTFSTFGFETIRLIEQGSWSTALANAGASLAVGLGVCAGAYAAAVAVLG</sequence>
<accession>A0A2P2CFN4</accession>
<reference evidence="9" key="1">
    <citation type="submission" date="2015-08" db="EMBL/GenBank/DDBJ databases">
        <authorList>
            <person name="Babu N.S."/>
            <person name="Beckwith C.J."/>
            <person name="Beseler K.G."/>
            <person name="Brison A."/>
            <person name="Carone J.V."/>
            <person name="Caskin T.P."/>
            <person name="Diamond M."/>
            <person name="Durham M.E."/>
            <person name="Foxe J.M."/>
            <person name="Go M."/>
            <person name="Henderson B.A."/>
            <person name="Jones I.B."/>
            <person name="McGettigan J.A."/>
            <person name="Micheletti S.J."/>
            <person name="Nasrallah M.E."/>
            <person name="Ortiz D."/>
            <person name="Piller C.R."/>
            <person name="Privatt S.R."/>
            <person name="Schneider S.L."/>
            <person name="Sharp S."/>
            <person name="Smith T.C."/>
            <person name="Stanton J.D."/>
            <person name="Ullery H.E."/>
            <person name="Wilson R.J."/>
            <person name="Serrano M.G."/>
            <person name="Buck G."/>
            <person name="Lee V."/>
            <person name="Wang Y."/>
            <person name="Carvalho R."/>
            <person name="Voegtly L."/>
            <person name="Shi R."/>
            <person name="Duckworth R."/>
            <person name="Johnson A."/>
            <person name="Loviza R."/>
            <person name="Walstead R."/>
            <person name="Shah Z."/>
            <person name="Kiflezghi M."/>
            <person name="Wade K."/>
            <person name="Ball S.L."/>
            <person name="Bradley K.W."/>
            <person name="Asai D.J."/>
            <person name="Bowman C.A."/>
            <person name="Russell D.A."/>
            <person name="Pope W.H."/>
            <person name="Jacobs-Sera D."/>
            <person name="Hendrix R.W."/>
            <person name="Hatfull G.F."/>
        </authorList>
    </citation>
    <scope>NUCLEOTIDE SEQUENCE</scope>
</reference>
<dbReference type="GO" id="GO:1903425">
    <property type="term" value="F:fluoride transmembrane transporter activity"/>
    <property type="evidence" value="ECO:0007669"/>
    <property type="project" value="TreeGrafter"/>
</dbReference>